<dbReference type="Pfam" id="PF02368">
    <property type="entry name" value="Big_2"/>
    <property type="match status" value="1"/>
</dbReference>
<comment type="caution">
    <text evidence="11">The sequence shown here is derived from an EMBL/GenBank/DDBJ whole genome shotgun (WGS) entry which is preliminary data.</text>
</comment>
<dbReference type="InterPro" id="IPR002772">
    <property type="entry name" value="Glyco_hydro_3_C"/>
</dbReference>
<dbReference type="GO" id="GO:0009254">
    <property type="term" value="P:peptidoglycan turnover"/>
    <property type="evidence" value="ECO:0007669"/>
    <property type="project" value="TreeGrafter"/>
</dbReference>
<gene>
    <name evidence="11" type="ORF">FCL54_04820</name>
</gene>
<evidence type="ECO:0000256" key="3">
    <source>
        <dbReference type="ARBA" id="ARBA00012663"/>
    </source>
</evidence>
<dbReference type="InterPro" id="IPR001764">
    <property type="entry name" value="Glyco_hydro_3_N"/>
</dbReference>
<evidence type="ECO:0000256" key="6">
    <source>
        <dbReference type="RuleBase" id="RU361161"/>
    </source>
</evidence>
<keyword evidence="12" id="KW-1185">Reference proteome</keyword>
<dbReference type="GO" id="GO:0005975">
    <property type="term" value="P:carbohydrate metabolic process"/>
    <property type="evidence" value="ECO:0007669"/>
    <property type="project" value="InterPro"/>
</dbReference>
<dbReference type="AlphaFoldDB" id="A0A5R9FFY6"/>
<dbReference type="Pfam" id="PF00933">
    <property type="entry name" value="Glyco_hydro_3"/>
    <property type="match status" value="1"/>
</dbReference>
<protein>
    <recommendedName>
        <fullName evidence="3">beta-N-acetylhexosaminidase</fullName>
        <ecNumber evidence="3">3.2.1.52</ecNumber>
    </recommendedName>
</protein>
<feature type="domain" description="BIG2" evidence="10">
    <location>
        <begin position="49"/>
        <end position="118"/>
    </location>
</feature>
<dbReference type="EC" id="3.2.1.52" evidence="3"/>
<evidence type="ECO:0000259" key="10">
    <source>
        <dbReference type="Pfam" id="PF02368"/>
    </source>
</evidence>
<dbReference type="InterPro" id="IPR050226">
    <property type="entry name" value="NagZ_Beta-hexosaminidase"/>
</dbReference>
<accession>A0A5R9FFY6</accession>
<proteinExistence type="inferred from homology"/>
<dbReference type="Gene3D" id="2.60.40.1080">
    <property type="match status" value="1"/>
</dbReference>
<dbReference type="SUPFAM" id="SSF51445">
    <property type="entry name" value="(Trans)glycosidases"/>
    <property type="match status" value="1"/>
</dbReference>
<keyword evidence="4 6" id="KW-0378">Hydrolase</keyword>
<dbReference type="PRINTS" id="PR00133">
    <property type="entry name" value="GLHYDRLASE3"/>
</dbReference>
<name>A0A5R9FFY6_9BACL</name>
<evidence type="ECO:0000256" key="2">
    <source>
        <dbReference type="ARBA" id="ARBA00005336"/>
    </source>
</evidence>
<dbReference type="Proteomes" id="UP000308230">
    <property type="component" value="Unassembled WGS sequence"/>
</dbReference>
<evidence type="ECO:0000256" key="4">
    <source>
        <dbReference type="ARBA" id="ARBA00022801"/>
    </source>
</evidence>
<feature type="domain" description="Glycoside hydrolase family 3 C-terminal" evidence="9">
    <location>
        <begin position="539"/>
        <end position="706"/>
    </location>
</feature>
<dbReference type="SUPFAM" id="SSF52279">
    <property type="entry name" value="Beta-D-glucan exohydrolase, C-terminal domain"/>
    <property type="match status" value="1"/>
</dbReference>
<keyword evidence="5 6" id="KW-0326">Glycosidase</keyword>
<dbReference type="InterPro" id="IPR008964">
    <property type="entry name" value="Invasin/intimin_cell_adhesion"/>
</dbReference>
<dbReference type="Pfam" id="PF01915">
    <property type="entry name" value="Glyco_hydro_3_C"/>
    <property type="match status" value="1"/>
</dbReference>
<dbReference type="PROSITE" id="PS00775">
    <property type="entry name" value="GLYCOSYL_HYDROL_F3"/>
    <property type="match status" value="1"/>
</dbReference>
<evidence type="ECO:0000256" key="5">
    <source>
        <dbReference type="ARBA" id="ARBA00023295"/>
    </source>
</evidence>
<comment type="similarity">
    <text evidence="2 6">Belongs to the glycosyl hydrolase 3 family.</text>
</comment>
<dbReference type="FunFam" id="3.20.20.300:FF:000014">
    <property type="entry name" value="Beta-hexosaminidase, lipoprotein"/>
    <property type="match status" value="1"/>
</dbReference>
<evidence type="ECO:0000256" key="7">
    <source>
        <dbReference type="SAM" id="SignalP"/>
    </source>
</evidence>
<dbReference type="OrthoDB" id="9805821at2"/>
<keyword evidence="7" id="KW-0732">Signal</keyword>
<comment type="catalytic activity">
    <reaction evidence="1">
        <text>Hydrolysis of terminal non-reducing N-acetyl-D-hexosamine residues in N-acetyl-beta-D-hexosaminides.</text>
        <dbReference type="EC" id="3.2.1.52"/>
    </reaction>
</comment>
<dbReference type="InterPro" id="IPR019800">
    <property type="entry name" value="Glyco_hydro_3_AS"/>
</dbReference>
<dbReference type="InterPro" id="IPR003343">
    <property type="entry name" value="Big_2"/>
</dbReference>
<dbReference type="EMBL" id="SWLG01000003">
    <property type="protein sequence ID" value="TLS38465.1"/>
    <property type="molecule type" value="Genomic_DNA"/>
</dbReference>
<dbReference type="InterPro" id="IPR017853">
    <property type="entry name" value="GH"/>
</dbReference>
<dbReference type="GO" id="GO:0004563">
    <property type="term" value="F:beta-N-acetylhexosaminidase activity"/>
    <property type="evidence" value="ECO:0007669"/>
    <property type="project" value="UniProtKB-EC"/>
</dbReference>
<feature type="domain" description="Glycoside hydrolase family 3 N-terminal" evidence="8">
    <location>
        <begin position="162"/>
        <end position="496"/>
    </location>
</feature>
<sequence>MKKLQKTLLLSMLAFTLILAQMLAGTPAKQAKAAGNEEVSDLVILQNVPEVNTKVKGEQVQLDALHIYNEGQFLLTEENLEWKSSNKNVASVDEDGTVTFLGHPGRTFITVTDGEFKDKMAFDYKPGSNEKGKKGKPEFVASLVKEEGDRYDIIENAISHMTMEEKVGQMLMPDFRKWNGKDVTKMLPEIEQLVKEYHLGGVILFRENVVTTEQTAKLVSDYQAAAEKYGLLLTIDQEGGIVTRLQSGTDMPGNMALGATRSEEISQNVGRVIGEELSALGINMNLAPVLDVNINPDNPVIGVRSFGSNPELVAEMGVAYTKGLQSTGVAATAKHFPGHGDTAVDSHLGLPEVPHDKERLKAVELYPFQKAMEAGIDAVMTAHVTFPKIDDSKAISKKDGTEIAIPATLSHKVLTGLMREEMGFDGVIITDALNMNAIAEHFGPVDAAIRAVKAGTDIALMPVGLEKVANGIYDAVESGEITDERLNASVERILTLKVKRGIIKAENPQPIDEKIANAVKVVGSEEHKQVEQEAANKSITLLKNESALPLNVNEEDSVVVVGNSYISSLGDAVKAHHVNTTVIDSDDYNLTDDQLQLIKDADKVIIGTYSYSVWTRSPEHPQMQMVNKIIEATDAPVIGVGIRNPYDIMAYPNVDAYIAQYGFRTASFEATAATIFGENAPTGKLPVTIPNLDNGVLYDYGFGLTY</sequence>
<reference evidence="11 12" key="1">
    <citation type="submission" date="2019-04" db="EMBL/GenBank/DDBJ databases">
        <title>Bacillus caeni sp. nov., a bacterium isolated from mangrove sediment.</title>
        <authorList>
            <person name="Huang H."/>
            <person name="Mo K."/>
            <person name="Hu Y."/>
        </authorList>
    </citation>
    <scope>NUCLEOTIDE SEQUENCE [LARGE SCALE GENOMIC DNA]</scope>
    <source>
        <strain evidence="11 12">HB172195</strain>
    </source>
</reference>
<evidence type="ECO:0000259" key="8">
    <source>
        <dbReference type="Pfam" id="PF00933"/>
    </source>
</evidence>
<feature type="chain" id="PRO_5038337131" description="beta-N-acetylhexosaminidase" evidence="7">
    <location>
        <begin position="21"/>
        <end position="706"/>
    </location>
</feature>
<evidence type="ECO:0000313" key="12">
    <source>
        <dbReference type="Proteomes" id="UP000308230"/>
    </source>
</evidence>
<dbReference type="Gene3D" id="3.20.20.300">
    <property type="entry name" value="Glycoside hydrolase, family 3, N-terminal domain"/>
    <property type="match status" value="1"/>
</dbReference>
<evidence type="ECO:0000313" key="11">
    <source>
        <dbReference type="EMBL" id="TLS38465.1"/>
    </source>
</evidence>
<dbReference type="Gene3D" id="3.40.50.1700">
    <property type="entry name" value="Glycoside hydrolase family 3 C-terminal domain"/>
    <property type="match status" value="1"/>
</dbReference>
<dbReference type="PANTHER" id="PTHR30480:SF13">
    <property type="entry name" value="BETA-HEXOSAMINIDASE"/>
    <property type="match status" value="1"/>
</dbReference>
<feature type="signal peptide" evidence="7">
    <location>
        <begin position="1"/>
        <end position="20"/>
    </location>
</feature>
<evidence type="ECO:0000256" key="1">
    <source>
        <dbReference type="ARBA" id="ARBA00001231"/>
    </source>
</evidence>
<dbReference type="SUPFAM" id="SSF49373">
    <property type="entry name" value="Invasin/intimin cell-adhesion fragments"/>
    <property type="match status" value="1"/>
</dbReference>
<organism evidence="11 12">
    <name type="scientific">Exobacillus caeni</name>
    <dbReference type="NCBI Taxonomy" id="2574798"/>
    <lineage>
        <taxon>Bacteria</taxon>
        <taxon>Bacillati</taxon>
        <taxon>Bacillota</taxon>
        <taxon>Bacilli</taxon>
        <taxon>Bacillales</taxon>
        <taxon>Guptibacillaceae</taxon>
        <taxon>Exobacillus</taxon>
    </lineage>
</organism>
<dbReference type="InterPro" id="IPR036881">
    <property type="entry name" value="Glyco_hydro_3_C_sf"/>
</dbReference>
<dbReference type="RefSeq" id="WP_138123772.1">
    <property type="nucleotide sequence ID" value="NZ_SWLG01000003.1"/>
</dbReference>
<evidence type="ECO:0000259" key="9">
    <source>
        <dbReference type="Pfam" id="PF01915"/>
    </source>
</evidence>
<dbReference type="PANTHER" id="PTHR30480">
    <property type="entry name" value="BETA-HEXOSAMINIDASE-RELATED"/>
    <property type="match status" value="1"/>
</dbReference>
<dbReference type="InterPro" id="IPR036962">
    <property type="entry name" value="Glyco_hydro_3_N_sf"/>
</dbReference>